<feature type="non-terminal residue" evidence="1">
    <location>
        <position position="1"/>
    </location>
</feature>
<reference evidence="1" key="1">
    <citation type="submission" date="2018-05" db="EMBL/GenBank/DDBJ databases">
        <authorList>
            <person name="Lanie J.A."/>
            <person name="Ng W.-L."/>
            <person name="Kazmierczak K.M."/>
            <person name="Andrzejewski T.M."/>
            <person name="Davidsen T.M."/>
            <person name="Wayne K.J."/>
            <person name="Tettelin H."/>
            <person name="Glass J.I."/>
            <person name="Rusch D."/>
            <person name="Podicherti R."/>
            <person name="Tsui H.-C.T."/>
            <person name="Winkler M.E."/>
        </authorList>
    </citation>
    <scope>NUCLEOTIDE SEQUENCE</scope>
</reference>
<evidence type="ECO:0000313" key="1">
    <source>
        <dbReference type="EMBL" id="SVB52333.1"/>
    </source>
</evidence>
<gene>
    <name evidence="1" type="ORF">METZ01_LOCUS205187</name>
</gene>
<protein>
    <submittedName>
        <fullName evidence="1">Uncharacterized protein</fullName>
    </submittedName>
</protein>
<accession>A0A382EQT1</accession>
<dbReference type="EMBL" id="UINC01045501">
    <property type="protein sequence ID" value="SVB52333.1"/>
    <property type="molecule type" value="Genomic_DNA"/>
</dbReference>
<proteinExistence type="predicted"/>
<dbReference type="AlphaFoldDB" id="A0A382EQT1"/>
<name>A0A382EQT1_9ZZZZ</name>
<sequence>EITLDVYNSRIFLAGKHTWEPITIVVRDDISNNVITAVDKQMQNQIDHHNQSAPIAGAQYKFSTVIDTLDGNNDEGSGPSLLDSWSLGGCWITSTAYNESSYATSDAMTINMTIRYDNAIHMDSTGTTAIAGQSIDSSVAGYTGATAGA</sequence>
<organism evidence="1">
    <name type="scientific">marine metagenome</name>
    <dbReference type="NCBI Taxonomy" id="408172"/>
    <lineage>
        <taxon>unclassified sequences</taxon>
        <taxon>metagenomes</taxon>
        <taxon>ecological metagenomes</taxon>
    </lineage>
</organism>